<keyword evidence="10" id="KW-0408">Iron</keyword>
<dbReference type="Gene3D" id="1.10.150.120">
    <property type="entry name" value="[2Fe-2S]-binding domain"/>
    <property type="match status" value="1"/>
</dbReference>
<comment type="similarity">
    <text evidence="3">Belongs to the xanthine dehydrogenase family.</text>
</comment>
<evidence type="ECO:0000256" key="9">
    <source>
        <dbReference type="ARBA" id="ARBA00023002"/>
    </source>
</evidence>
<keyword evidence="16" id="KW-1185">Reference proteome</keyword>
<dbReference type="InterPro" id="IPR036010">
    <property type="entry name" value="2Fe-2S_ferredoxin-like_sf"/>
</dbReference>
<dbReference type="SUPFAM" id="SSF54665">
    <property type="entry name" value="CO dehydrogenase molybdoprotein N-domain-like"/>
    <property type="match status" value="1"/>
</dbReference>
<keyword evidence="11" id="KW-0411">Iron-sulfur</keyword>
<organism evidence="15 16">
    <name type="scientific">Dunaliella salina</name>
    <name type="common">Green alga</name>
    <name type="synonym">Protococcus salinus</name>
    <dbReference type="NCBI Taxonomy" id="3046"/>
    <lineage>
        <taxon>Eukaryota</taxon>
        <taxon>Viridiplantae</taxon>
        <taxon>Chlorophyta</taxon>
        <taxon>core chlorophytes</taxon>
        <taxon>Chlorophyceae</taxon>
        <taxon>CS clade</taxon>
        <taxon>Chlamydomonadales</taxon>
        <taxon>Dunaliellaceae</taxon>
        <taxon>Dunaliella</taxon>
    </lineage>
</organism>
<evidence type="ECO:0000256" key="4">
    <source>
        <dbReference type="ARBA" id="ARBA00022505"/>
    </source>
</evidence>
<dbReference type="InterPro" id="IPR046867">
    <property type="entry name" value="AldOxase/xan_DH_MoCoBD2"/>
</dbReference>
<gene>
    <name evidence="15" type="ORF">DUNSADRAFT_2208</name>
</gene>
<feature type="domain" description="FAD-binding PCMH-type" evidence="14">
    <location>
        <begin position="342"/>
        <end position="518"/>
    </location>
</feature>
<evidence type="ECO:0000313" key="15">
    <source>
        <dbReference type="EMBL" id="KAF5838823.1"/>
    </source>
</evidence>
<dbReference type="Gene3D" id="3.10.20.30">
    <property type="match status" value="1"/>
</dbReference>
<feature type="domain" description="2Fe-2S ferredoxin-type" evidence="13">
    <location>
        <begin position="13"/>
        <end position="100"/>
    </location>
</feature>
<dbReference type="InterPro" id="IPR006058">
    <property type="entry name" value="2Fe2S_fd_BS"/>
</dbReference>
<dbReference type="Gene3D" id="3.90.1170.50">
    <property type="entry name" value="Aldehyde oxidase/xanthine dehydrogenase, a/b hammerhead"/>
    <property type="match status" value="1"/>
</dbReference>
<dbReference type="SMART" id="SM01008">
    <property type="entry name" value="Ald_Xan_dh_C"/>
    <property type="match status" value="1"/>
</dbReference>
<comment type="cofactor">
    <cofactor evidence="1">
        <name>Mo-molybdopterin</name>
        <dbReference type="ChEBI" id="CHEBI:71302"/>
    </cofactor>
</comment>
<keyword evidence="8" id="KW-0274">FAD</keyword>
<name>A0ABQ7GW33_DUNSA</name>
<dbReference type="InterPro" id="IPR012675">
    <property type="entry name" value="Beta-grasp_dom_sf"/>
</dbReference>
<dbReference type="Pfam" id="PF20256">
    <property type="entry name" value="MoCoBD_2"/>
    <property type="match status" value="2"/>
</dbReference>
<keyword evidence="5" id="KW-0285">Flavoprotein</keyword>
<evidence type="ECO:0000256" key="7">
    <source>
        <dbReference type="ARBA" id="ARBA00022723"/>
    </source>
</evidence>
<evidence type="ECO:0000313" key="16">
    <source>
        <dbReference type="Proteomes" id="UP000815325"/>
    </source>
</evidence>
<dbReference type="SUPFAM" id="SSF55447">
    <property type="entry name" value="CO dehydrogenase flavoprotein C-terminal domain-like"/>
    <property type="match status" value="1"/>
</dbReference>
<dbReference type="Gene3D" id="3.30.365.10">
    <property type="entry name" value="Aldehyde oxidase/xanthine dehydrogenase, molybdopterin binding domain"/>
    <property type="match status" value="4"/>
</dbReference>
<keyword evidence="9" id="KW-0560">Oxidoreductase</keyword>
<dbReference type="SUPFAM" id="SSF56003">
    <property type="entry name" value="Molybdenum cofactor-binding domain"/>
    <property type="match status" value="1"/>
</dbReference>
<evidence type="ECO:0000256" key="1">
    <source>
        <dbReference type="ARBA" id="ARBA00001924"/>
    </source>
</evidence>
<accession>A0ABQ7GW33</accession>
<dbReference type="SUPFAM" id="SSF54292">
    <property type="entry name" value="2Fe-2S ferredoxin-like"/>
    <property type="match status" value="1"/>
</dbReference>
<evidence type="ECO:0000259" key="14">
    <source>
        <dbReference type="PROSITE" id="PS51387"/>
    </source>
</evidence>
<comment type="cofactor">
    <cofactor evidence="2">
        <name>FAD</name>
        <dbReference type="ChEBI" id="CHEBI:57692"/>
    </cofactor>
</comment>
<evidence type="ECO:0000256" key="6">
    <source>
        <dbReference type="ARBA" id="ARBA00022714"/>
    </source>
</evidence>
<dbReference type="InterPro" id="IPR002888">
    <property type="entry name" value="2Fe-2S-bd"/>
</dbReference>
<dbReference type="SMART" id="SM01092">
    <property type="entry name" value="CO_deh_flav_C"/>
    <property type="match status" value="1"/>
</dbReference>
<sequence length="1131" mass="120350">MAPALTVPQVNDTAIAYVNGKRYVLPKERGDATLLQWLREIGLTGTKLGCGEGGCGACTVMLSHWEGDREHGHVVHRSANACLCPLYAVEGMHVVTVEGIGNLWSGMHPVQSQLANSHGSQCGFCTPGFVMSMYSLLRSSEEPPTEEDIEDALGGNLCRCTGYRPILDAFKTFAKTDPKAYTEEAIAAAKGVIPSAATNGALPANGAAANGSHANGNCANGSHANGSHANGAHANGTANGTPNGSAANGCGANGCSTNGCGANGCAPKEAAPAPAAKICPGSGLPCDCGSSKAGKGPSTTHEVFVMGGGVKQDGKSLGPQPGTAEPIFPPELKGRVPTELCMPGPRLTWHRPTSLARLLQLKAEHPYAKLVVGNTEVGIEMKFKAAQYPVVVSPAAVPELNQLEATDKGVEIGAAVTLTNLMKYFKHLIATRPAHETSSCCAVVNQLRWFAGNQIRNVSALGGNIVTGSPISDLNPVWMASERGCRDVPAANFFLGYRTVDMKPDEILLKVTLPFTRKYEYVKEFKQAPRREDDIAIVNAGMRIRMEQDNQTGGWVVAEAAMAYGGVAAKAVRADQTCAALVGKSLDQGTLGECLRLVQKDVAISDNAPGGRVEYRRALVASFLFKFFVHVANMLEADSQVSGEAGYTDDIKLSSDALVAVLVTSSKPHARLTHVDASKALEVPGVVAYYGSKDVPGLNRIGPVVQDEEVFATECVTAVGQPIGIIVAENEGAARHAARLMDVGYEDLPAVMSCEEAYEAGSYYNYSPKIESGDPEGAMEKADHVIEGTFKVGGQEHFYLEPQNCCVIPHENDELTLYSSTQIVSKTKRVGGGFGGKETRSIYMHCCAAVPAHHLRRPVRLCLDRDEDMQSTGHRHAFMCRYKVGFGKDGRVSALDAKRYSNVGNSMAGALVHVYLDGTVLVTHGGVEMGQGLHTKMAQVAAQALGTPLSKVFISETSTDKVPNSSPTAASASSDMYGGAILDACKQINARLQPIKDKKPGAAWKDIVNAAYLERIDLSAHGFYATPDITGFGGNRPFNYFCFVNIVMDVGNPINPAIDIGQVEGGFVQGMGWLCLEELQWGDKQHPWVRPGHLQTKVYNFCSATVVYSTATELDRCTCVKPENQTSFNFL</sequence>
<dbReference type="PANTHER" id="PTHR45444:SF3">
    <property type="entry name" value="XANTHINE DEHYDROGENASE"/>
    <property type="match status" value="1"/>
</dbReference>
<evidence type="ECO:0000256" key="2">
    <source>
        <dbReference type="ARBA" id="ARBA00001974"/>
    </source>
</evidence>
<evidence type="ECO:0000256" key="3">
    <source>
        <dbReference type="ARBA" id="ARBA00006849"/>
    </source>
</evidence>
<evidence type="ECO:0000256" key="8">
    <source>
        <dbReference type="ARBA" id="ARBA00022827"/>
    </source>
</evidence>
<dbReference type="Pfam" id="PF03450">
    <property type="entry name" value="CO_deh_flav_C"/>
    <property type="match status" value="1"/>
</dbReference>
<dbReference type="InterPro" id="IPR005107">
    <property type="entry name" value="CO_DH_flav_C"/>
</dbReference>
<evidence type="ECO:0000259" key="13">
    <source>
        <dbReference type="PROSITE" id="PS51085"/>
    </source>
</evidence>
<dbReference type="InterPro" id="IPR016169">
    <property type="entry name" value="FAD-bd_PCMH_sub2"/>
</dbReference>
<dbReference type="PROSITE" id="PS51387">
    <property type="entry name" value="FAD_PCMH"/>
    <property type="match status" value="1"/>
</dbReference>
<evidence type="ECO:0000256" key="12">
    <source>
        <dbReference type="ARBA" id="ARBA00034078"/>
    </source>
</evidence>
<dbReference type="Pfam" id="PF00941">
    <property type="entry name" value="FAD_binding_5"/>
    <property type="match status" value="1"/>
</dbReference>
<evidence type="ECO:0000256" key="11">
    <source>
        <dbReference type="ARBA" id="ARBA00023014"/>
    </source>
</evidence>
<dbReference type="SUPFAM" id="SSF56176">
    <property type="entry name" value="FAD-binding/transporter-associated domain-like"/>
    <property type="match status" value="1"/>
</dbReference>
<dbReference type="InterPro" id="IPR036884">
    <property type="entry name" value="2Fe-2S-bd_dom_sf"/>
</dbReference>
<dbReference type="Gene3D" id="3.30.465.10">
    <property type="match status" value="1"/>
</dbReference>
<comment type="cofactor">
    <cofactor evidence="12">
        <name>[2Fe-2S] cluster</name>
        <dbReference type="ChEBI" id="CHEBI:190135"/>
    </cofactor>
</comment>
<dbReference type="Pfam" id="PF02738">
    <property type="entry name" value="MoCoBD_1"/>
    <property type="match status" value="1"/>
</dbReference>
<dbReference type="Pfam" id="PF01799">
    <property type="entry name" value="Fer2_2"/>
    <property type="match status" value="1"/>
</dbReference>
<keyword evidence="7" id="KW-0479">Metal-binding</keyword>
<evidence type="ECO:0000256" key="10">
    <source>
        <dbReference type="ARBA" id="ARBA00023004"/>
    </source>
</evidence>
<dbReference type="Gene3D" id="3.30.390.50">
    <property type="entry name" value="CO dehydrogenase flavoprotein, C-terminal domain"/>
    <property type="match status" value="1"/>
</dbReference>
<dbReference type="InterPro" id="IPR037165">
    <property type="entry name" value="AldOxase/xan_DH_Mopterin-bd_sf"/>
</dbReference>
<dbReference type="InterPro" id="IPR016166">
    <property type="entry name" value="FAD-bd_PCMH"/>
</dbReference>
<dbReference type="PROSITE" id="PS51085">
    <property type="entry name" value="2FE2S_FER_2"/>
    <property type="match status" value="1"/>
</dbReference>
<dbReference type="InterPro" id="IPR036683">
    <property type="entry name" value="CO_DH_flav_C_dom_sf"/>
</dbReference>
<keyword evidence="6" id="KW-0001">2Fe-2S</keyword>
<dbReference type="PROSITE" id="PS00197">
    <property type="entry name" value="2FE2S_FER_1"/>
    <property type="match status" value="1"/>
</dbReference>
<protein>
    <submittedName>
        <fullName evidence="15">Molybdopterin binding aldehyde oxidase/xanthine dehydrogenase</fullName>
    </submittedName>
</protein>
<proteinExistence type="inferred from homology"/>
<dbReference type="EMBL" id="MU069565">
    <property type="protein sequence ID" value="KAF5838823.1"/>
    <property type="molecule type" value="Genomic_DNA"/>
</dbReference>
<dbReference type="Pfam" id="PF00111">
    <property type="entry name" value="Fer2"/>
    <property type="match status" value="1"/>
</dbReference>
<dbReference type="Pfam" id="PF01315">
    <property type="entry name" value="Ald_Xan_dh_C"/>
    <property type="match status" value="1"/>
</dbReference>
<dbReference type="InterPro" id="IPR002346">
    <property type="entry name" value="Mopterin_DH_FAD-bd"/>
</dbReference>
<dbReference type="InterPro" id="IPR016167">
    <property type="entry name" value="FAD-bd_PCMH_sub1"/>
</dbReference>
<dbReference type="Proteomes" id="UP000815325">
    <property type="component" value="Unassembled WGS sequence"/>
</dbReference>
<evidence type="ECO:0000256" key="5">
    <source>
        <dbReference type="ARBA" id="ARBA00022630"/>
    </source>
</evidence>
<dbReference type="InterPro" id="IPR000674">
    <property type="entry name" value="Ald_Oxase/Xan_DH_a/b"/>
</dbReference>
<dbReference type="InterPro" id="IPR016208">
    <property type="entry name" value="Ald_Oxase/xanthine_DH-like"/>
</dbReference>
<dbReference type="PIRSF" id="PIRSF000127">
    <property type="entry name" value="Xanthine_DH"/>
    <property type="match status" value="1"/>
</dbReference>
<dbReference type="InterPro" id="IPR008274">
    <property type="entry name" value="AldOxase/xan_DH_MoCoBD1"/>
</dbReference>
<dbReference type="InterPro" id="IPR036318">
    <property type="entry name" value="FAD-bd_PCMH-like_sf"/>
</dbReference>
<dbReference type="InterPro" id="IPR001041">
    <property type="entry name" value="2Fe-2S_ferredoxin-type"/>
</dbReference>
<dbReference type="InterPro" id="IPR036856">
    <property type="entry name" value="Ald_Oxase/Xan_DH_a/b_sf"/>
</dbReference>
<comment type="caution">
    <text evidence="15">The sequence shown here is derived from an EMBL/GenBank/DDBJ whole genome shotgun (WGS) entry which is preliminary data.</text>
</comment>
<dbReference type="SUPFAM" id="SSF47741">
    <property type="entry name" value="CO dehydrogenase ISP C-domain like"/>
    <property type="match status" value="1"/>
</dbReference>
<keyword evidence="4" id="KW-0500">Molybdenum</keyword>
<dbReference type="Gene3D" id="3.30.43.10">
    <property type="entry name" value="Uridine Diphospho-n-acetylenolpyruvylglucosamine Reductase, domain 2"/>
    <property type="match status" value="1"/>
</dbReference>
<reference evidence="15" key="1">
    <citation type="submission" date="2017-08" db="EMBL/GenBank/DDBJ databases">
        <authorList>
            <person name="Polle J.E."/>
            <person name="Barry K."/>
            <person name="Cushman J."/>
            <person name="Schmutz J."/>
            <person name="Tran D."/>
            <person name="Hathwaick L.T."/>
            <person name="Yim W.C."/>
            <person name="Jenkins J."/>
            <person name="Mckie-Krisberg Z.M."/>
            <person name="Prochnik S."/>
            <person name="Lindquist E."/>
            <person name="Dockter R.B."/>
            <person name="Adam C."/>
            <person name="Molina H."/>
            <person name="Bunkerborg J."/>
            <person name="Jin E."/>
            <person name="Buchheim M."/>
            <person name="Magnuson J."/>
        </authorList>
    </citation>
    <scope>NUCLEOTIDE SEQUENCE</scope>
    <source>
        <strain evidence="15">CCAP 19/18</strain>
    </source>
</reference>
<dbReference type="PANTHER" id="PTHR45444">
    <property type="entry name" value="XANTHINE DEHYDROGENASE"/>
    <property type="match status" value="1"/>
</dbReference>